<name>A0A6D2I6S5_9BRAS</name>
<evidence type="ECO:0000256" key="6">
    <source>
        <dbReference type="SAM" id="Phobius"/>
    </source>
</evidence>
<keyword evidence="4" id="KW-0479">Metal-binding</keyword>
<accession>A0A6D2I6S5</accession>
<dbReference type="GO" id="GO:0008270">
    <property type="term" value="F:zinc ion binding"/>
    <property type="evidence" value="ECO:0007669"/>
    <property type="project" value="UniProtKB-KW"/>
</dbReference>
<dbReference type="PANTHER" id="PTHR47481:SF34">
    <property type="entry name" value="CCHC-TYPE DOMAIN-CONTAINING PROTEIN"/>
    <property type="match status" value="1"/>
</dbReference>
<dbReference type="OrthoDB" id="1912561at2759"/>
<feature type="coiled-coil region" evidence="5">
    <location>
        <begin position="276"/>
        <end position="310"/>
    </location>
</feature>
<evidence type="ECO:0000256" key="1">
    <source>
        <dbReference type="ARBA" id="ARBA00004906"/>
    </source>
</evidence>
<dbReference type="InterPro" id="IPR036875">
    <property type="entry name" value="Znf_CCHC_sf"/>
</dbReference>
<keyword evidence="6" id="KW-1133">Transmembrane helix</keyword>
<dbReference type="SUPFAM" id="SSF57850">
    <property type="entry name" value="RING/U-box"/>
    <property type="match status" value="1"/>
</dbReference>
<keyword evidence="2" id="KW-0808">Transferase</keyword>
<dbReference type="GO" id="GO:0003676">
    <property type="term" value="F:nucleic acid binding"/>
    <property type="evidence" value="ECO:0007669"/>
    <property type="project" value="InterPro"/>
</dbReference>
<feature type="domain" description="U-box" evidence="8">
    <location>
        <begin position="322"/>
        <end position="380"/>
    </location>
</feature>
<keyword evidence="6" id="KW-0812">Transmembrane</keyword>
<dbReference type="InterPro" id="IPR013083">
    <property type="entry name" value="Znf_RING/FYVE/PHD"/>
</dbReference>
<dbReference type="Proteomes" id="UP000467841">
    <property type="component" value="Unassembled WGS sequence"/>
</dbReference>
<dbReference type="EMBL" id="CACVBM020000688">
    <property type="protein sequence ID" value="CAA7022398.1"/>
    <property type="molecule type" value="Genomic_DNA"/>
</dbReference>
<feature type="domain" description="CCHC-type" evidence="7">
    <location>
        <begin position="223"/>
        <end position="239"/>
    </location>
</feature>
<gene>
    <name evidence="9" type="ORF">MERR_LOCUS9633</name>
</gene>
<dbReference type="AlphaFoldDB" id="A0A6D2I6S5"/>
<evidence type="ECO:0000256" key="4">
    <source>
        <dbReference type="PROSITE-ProRule" id="PRU00047"/>
    </source>
</evidence>
<evidence type="ECO:0000313" key="10">
    <source>
        <dbReference type="Proteomes" id="UP000467841"/>
    </source>
</evidence>
<evidence type="ECO:0000259" key="8">
    <source>
        <dbReference type="PROSITE" id="PS51698"/>
    </source>
</evidence>
<dbReference type="PROSITE" id="PS51698">
    <property type="entry name" value="U_BOX"/>
    <property type="match status" value="1"/>
</dbReference>
<evidence type="ECO:0000256" key="3">
    <source>
        <dbReference type="ARBA" id="ARBA00022786"/>
    </source>
</evidence>
<dbReference type="Pfam" id="PF04564">
    <property type="entry name" value="U-box"/>
    <property type="match status" value="1"/>
</dbReference>
<evidence type="ECO:0000259" key="7">
    <source>
        <dbReference type="PROSITE" id="PS50158"/>
    </source>
</evidence>
<keyword evidence="5" id="KW-0175">Coiled coil</keyword>
<dbReference type="PROSITE" id="PS50158">
    <property type="entry name" value="ZF_CCHC"/>
    <property type="match status" value="1"/>
</dbReference>
<sequence length="380" mass="43131">MAATNDTVDISQQTIHNINMSNIIKLNSTNYLMWSLQVHSLLEGYDLAGHLDGSTAVTSVNPAYTKWKRQDRLIYSGLLGTISLTIIQPILSTSRTSFEIWSTLASTYAKPSRVHIKQVKHQLKICSKGTKSIDEYKLVVDQIEGRDTPPSLTEVHENPVSSLPTLLRIEAPITTNLANTCPRQFQNKHTARLNQSWNSNPTHHPHTEMSQDNRMTRGGYQVKCQLCGVQGHSAKTCPQLPNQERERIQDVKLQLEYTRWKAEKLESKYNVELSLRKQSEAALDEKRIELEVTKQELETVKGLLESSNEETNAMREERDLALEVMTDPHLTADGHTYEGEDIKKWFSTGHDTSPLTNLKLPHFNLVPNRSLRSAIQDLNL</sequence>
<dbReference type="GO" id="GO:0004842">
    <property type="term" value="F:ubiquitin-protein transferase activity"/>
    <property type="evidence" value="ECO:0007669"/>
    <property type="project" value="InterPro"/>
</dbReference>
<dbReference type="CDD" id="cd16655">
    <property type="entry name" value="RING-Ubox_WDSUB1-like"/>
    <property type="match status" value="1"/>
</dbReference>
<organism evidence="9 10">
    <name type="scientific">Microthlaspi erraticum</name>
    <dbReference type="NCBI Taxonomy" id="1685480"/>
    <lineage>
        <taxon>Eukaryota</taxon>
        <taxon>Viridiplantae</taxon>
        <taxon>Streptophyta</taxon>
        <taxon>Embryophyta</taxon>
        <taxon>Tracheophyta</taxon>
        <taxon>Spermatophyta</taxon>
        <taxon>Magnoliopsida</taxon>
        <taxon>eudicotyledons</taxon>
        <taxon>Gunneridae</taxon>
        <taxon>Pentapetalae</taxon>
        <taxon>rosids</taxon>
        <taxon>malvids</taxon>
        <taxon>Brassicales</taxon>
        <taxon>Brassicaceae</taxon>
        <taxon>Coluteocarpeae</taxon>
        <taxon>Microthlaspi</taxon>
    </lineage>
</organism>
<reference evidence="9" key="1">
    <citation type="submission" date="2020-01" db="EMBL/GenBank/DDBJ databases">
        <authorList>
            <person name="Mishra B."/>
        </authorList>
    </citation>
    <scope>NUCLEOTIDE SEQUENCE [LARGE SCALE GENOMIC DNA]</scope>
</reference>
<evidence type="ECO:0000313" key="9">
    <source>
        <dbReference type="EMBL" id="CAA7022398.1"/>
    </source>
</evidence>
<dbReference type="InterPro" id="IPR003613">
    <property type="entry name" value="Ubox_domain"/>
</dbReference>
<keyword evidence="4" id="KW-0862">Zinc</keyword>
<dbReference type="InterPro" id="IPR001878">
    <property type="entry name" value="Znf_CCHC"/>
</dbReference>
<comment type="pathway">
    <text evidence="1">Protein modification; protein ubiquitination.</text>
</comment>
<dbReference type="GO" id="GO:0016567">
    <property type="term" value="P:protein ubiquitination"/>
    <property type="evidence" value="ECO:0007669"/>
    <property type="project" value="UniProtKB-UniPathway"/>
</dbReference>
<keyword evidence="4" id="KW-0863">Zinc-finger</keyword>
<dbReference type="SUPFAM" id="SSF57756">
    <property type="entry name" value="Retrovirus zinc finger-like domains"/>
    <property type="match status" value="1"/>
</dbReference>
<evidence type="ECO:0000256" key="2">
    <source>
        <dbReference type="ARBA" id="ARBA00022679"/>
    </source>
</evidence>
<comment type="caution">
    <text evidence="9">The sequence shown here is derived from an EMBL/GenBank/DDBJ whole genome shotgun (WGS) entry which is preliminary data.</text>
</comment>
<evidence type="ECO:0000256" key="5">
    <source>
        <dbReference type="SAM" id="Coils"/>
    </source>
</evidence>
<dbReference type="Gene3D" id="3.30.40.10">
    <property type="entry name" value="Zinc/RING finger domain, C3HC4 (zinc finger)"/>
    <property type="match status" value="1"/>
</dbReference>
<keyword evidence="10" id="KW-1185">Reference proteome</keyword>
<dbReference type="PANTHER" id="PTHR47481">
    <property type="match status" value="1"/>
</dbReference>
<keyword evidence="6" id="KW-0472">Membrane</keyword>
<dbReference type="UniPathway" id="UPA00143"/>
<dbReference type="SMART" id="SM00504">
    <property type="entry name" value="Ubox"/>
    <property type="match status" value="1"/>
</dbReference>
<feature type="transmembrane region" description="Helical" evidence="6">
    <location>
        <begin position="73"/>
        <end position="91"/>
    </location>
</feature>
<proteinExistence type="predicted"/>
<keyword evidence="3" id="KW-0833">Ubl conjugation pathway</keyword>
<evidence type="ECO:0008006" key="11">
    <source>
        <dbReference type="Google" id="ProtNLM"/>
    </source>
</evidence>
<protein>
    <recommendedName>
        <fullName evidence="11">U-box domain-containing protein</fullName>
    </recommendedName>
</protein>